<comment type="caution">
    <text evidence="8">The sequence shown here is derived from an EMBL/GenBank/DDBJ whole genome shotgun (WGS) entry which is preliminary data.</text>
</comment>
<dbReference type="GO" id="GO:0017000">
    <property type="term" value="P:antibiotic biosynthetic process"/>
    <property type="evidence" value="ECO:0007669"/>
    <property type="project" value="UniProtKB-KW"/>
</dbReference>
<dbReference type="Gene3D" id="3.30.300.30">
    <property type="match status" value="5"/>
</dbReference>
<dbReference type="PANTHER" id="PTHR45527">
    <property type="entry name" value="NONRIBOSOMAL PEPTIDE SYNTHETASE"/>
    <property type="match status" value="1"/>
</dbReference>
<feature type="domain" description="Carrier" evidence="7">
    <location>
        <begin position="4289"/>
        <end position="4363"/>
    </location>
</feature>
<feature type="domain" description="Carrier" evidence="7">
    <location>
        <begin position="512"/>
        <end position="587"/>
    </location>
</feature>
<dbReference type="CDD" id="cd17652">
    <property type="entry name" value="A_NRPS_CmdD_like"/>
    <property type="match status" value="2"/>
</dbReference>
<dbReference type="FunFam" id="1.10.1200.10:FF:000016">
    <property type="entry name" value="Non-ribosomal peptide synthase"/>
    <property type="match status" value="1"/>
</dbReference>
<dbReference type="GO" id="GO:0072330">
    <property type="term" value="P:monocarboxylic acid biosynthetic process"/>
    <property type="evidence" value="ECO:0007669"/>
    <property type="project" value="UniProtKB-ARBA"/>
</dbReference>
<dbReference type="Gene3D" id="3.40.50.12780">
    <property type="entry name" value="N-terminal domain of ligase-like"/>
    <property type="match status" value="1"/>
</dbReference>
<evidence type="ECO:0000256" key="1">
    <source>
        <dbReference type="ARBA" id="ARBA00001957"/>
    </source>
</evidence>
<keyword evidence="6" id="KW-0045">Antibiotic biosynthesis</keyword>
<dbReference type="SUPFAM" id="SSF52777">
    <property type="entry name" value="CoA-dependent acyltransferases"/>
    <property type="match status" value="14"/>
</dbReference>
<keyword evidence="3" id="KW-0596">Phosphopantetheine</keyword>
<keyword evidence="9" id="KW-1185">Reference proteome</keyword>
<dbReference type="InterPro" id="IPR025110">
    <property type="entry name" value="AMP-bd_C"/>
</dbReference>
<dbReference type="CDD" id="cd19534">
    <property type="entry name" value="E_NRPS"/>
    <property type="match status" value="3"/>
</dbReference>
<dbReference type="FunFam" id="3.40.50.12780:FF:000012">
    <property type="entry name" value="Non-ribosomal peptide synthetase"/>
    <property type="match status" value="2"/>
</dbReference>
<dbReference type="InterPro" id="IPR045851">
    <property type="entry name" value="AMP-bd_C_sf"/>
</dbReference>
<sequence length="5778" mass="627680">MSVPPEWNATDRPVPARTLAQLVEAQVARTPGAAALLGADGTVSYAELNARANRLAHLLAGGGAGPERVVALALPRSADLVTAQLAVAKTGAAFLPVDPDYPSERISLMFDDADPVLVVTRRALADRLPAVPMITMDTPGLLDEHPDRDLQCPQCTDHPAYVIFTSGSTGRPKGVVVTHAGLASFAAAEMDRYEVRAGDRVLQFSSPSFDASILELCMSLPAGAALVVPPPGPLLGERLAEVLRKERVTHALIPPVALATVPATKLPDFRTLIVGGDACTADLVRRWAPGRRMINSYGPTESTVVATWSDPLTPGGTLPIGRPIWNTKAHVLDERLRPVGVGVTGELYVEGIGLARGYLERPGLTASRFVASPFSANSSGPGGRMYRTGDLVRWTAGGVLEFVGRADHQVKIRGFRVELGEIEAALRRHPHVRDAVVIAREDRPGMKRLVGYVIADTDADLRAHLATSLPDYMVPAAVVRLDRFPLGPNGKLDREALPEPDWSAARRTQYVPPRTEAEAVLAGLWGELLGVSEVGVHDDFFELGGDSILGAKLLARIRTSFDVDLSPRIVFDARTVAGIAELLPPQARAAEDRIRRVPRTEPVPISPAQRRLWLMNDLTAGDTEYNSGIGLRLRGPLDEPALQAALNTLVERHESLRTTFDTVDGEIVQIIHAAGTVPLQRVDDVEAELERPFDLREGPLTRASLIELGENDHVLLLCQHHIITDGWSVGLLVDELITLYAGGEVPAPTIQYADFALWQRERLTGRLRERQLAYWRRKLAGLAPLELPTDRPRPQVRTTAGSIRRYDLPADLVRRLSEIGQDHGATLFMTLTAAVQLLLARHSNQQDVAVGTVVSGRDHAELERVAGFFVNTLVLRSWVDPAQSFPDFLADARETVLEAFAYADLPFDQVVADLQPVRDPSRTPLAQALIILQNAMVPARTVGELDVRDHDLPRPRARFDLVFEFVPRDGGLVAAVEYNTDLFDASTIDRIAGHLRVLLEGIAADPARTVGELPLLNDVERRQVLTEWQGPVIDVPAVTLPELFEQQAERTPDAVAVVCEGRRLTYRELNERANRLARRLIEQGAGPERLVAISMPRTEQMITAVLAVLKSGAAYLPVDPKYPTERRELMIADAQPVVVLTEIGELGERSDNLGDVGLIPAHPAYVIYTSGSTGRPKGVVVTHGSAVELMAWAAKDFGVDGLSTVVASTSLNFDVSVFEILCPLMIGGSIDVVRDVLALGERPGAEWKASLVSGVPSAFAQLLAQGAVSVTPEHVVLAGEALTASAVQDVRAALPGVRIANIYGPTEATVYATAWYDDLDDRGVDRNPPIGRPIANTRAYVLDSAFRPVPPGVTGQLCLGGTGLARGYLNRGGLTADRFVADPFGPAGSRMYLTGDLVRWTADGELEYLGRADHQVKIRGFRIELGEIENALRAHPDVTDAVVIVREDNGHKRLVGYVVGDQEADLRVHLAKSLPEYMVPAGFVWLDKFPLNPNGKLDRAALPAPDWESHGTDHVAPRTDTERVLAEVWAEVLGIARVGVLDNFFELGGDSILSIQVVSKAARAGLTVTSRDIFLNQTIAALATTVVAGQQIERGPATGEVPLTPVQRWFLDTNPANPGHFTQSVVARFDEPIDAERLSRALQALVDHHDMLRARFVDGRQEIAAGGPATVLGEQDAVFNLAAGPLIRAAITGDDQVTLYVHHLVVDGVSWRILLDDLMTVYRDGELGPRTTSFQEWASRLSAHAFGDEEHWRAIEDVPVPVDGDGPDTVADTREVSVRLDSEQTRTLLQDVPGVYRTQVNDVLLAALGRVLSEWTGSPRVVVDLEGHGREDLFDGVDVSRTVGWFTSIFPVSLEIDGDWGRDLKAVKEQLRSVPHKGVSYGALRYLAGTVPPIEPSVSFNYLGQFDGASEMALSEDPTAPRRHLLDVVGRVENGCLEFTWFHGARHSTATIEGLAAAMRTALLEIIEHCGQPGVGGRTPSDFPLAGLDQSTLDRLVGDGRGVEDIYPLTPTQAGMVFHRLVEHGQGAYFQQVSFTADARADELAAAWQTVVDRTPVLRSEIVWEGVDRPLQIVRRGVTLPVRRYEDDFSTLLAEDRAAGLDLSAAPLMRVTLVERGAETQVLWTFHHLLLDGWSLFQVLADVMAAVHGDEPPARRPFRDYVAWLSEQDTAAAEEFWRQHTCERTPLPYDRQPAGVTESTASLRIDFPADGLREMAQRNGLTVNTVVQGAWALLLARHSGQRHVCFGSTVSGRPADLPGADEITGIFIATLPSVVDVDESQTLVPWLRRIQDEQAAARRFDYAPPTGTLFDSILVFENYPVDAELGLRDLRGVETTNYPLAVVAYPGDRLTLAFGYDPRCFDETTIAGLADRLRMLIEKIAADAGRPLSALPMLTDAERNLLLREYTDTAHPLPELSVVDLFAAQVRRRPAELAVDDLTYAELDRRSNRLAHRLIELGVERDKPVALLLERSPELVVAELAVLKAGGAYLPLDARAPKDRLRTLAAGATVLITDDKWRATAEDVHTGRIAMVGEGTDDTSVNLPLHPANLAYVMFTSGSTGVPKGVAVTHRDIVGLAADRSFRRGHNTVLLHSPQAFDASTYEVWVPLLNGGRVVVAPSGDVDAAVIRWAVGRGVTGMWLTAGLFRLIAQEDPECFAGLSEVWTGGDVVPADAVRRVIATGVSVVDGYGPTETTTFASRHRMSEHVPDSVPIGSPLDNMRLYVLDGDLRLVPPGMVGELFIGGVGVARGYYGQPGLTATRFVPDPFGSGDRLYQTGDLVRWRDGVLEFVGRADDQVKVRGFRIELGEIEAAMAAHPAVEQAVVAVRTDDGRKRLVGYVVGETAGLKEFLAESLPDYMVPAVIVRLASLPLNATGKVDRKALPAPDIADTTRGHVEPSTDAERTLAGIWAEVLRLERVGVEDNFFELGGDSIVSIQVVSRARQAGLSLMPGDLFTHPTIATLAAAAGTATTVTASQDTVTGDAPLTPVQHWFLDAEPVHAEHFTQSMTLDVPEDREALDRALNVLLAHHDALRTTFGARQTTRPVSAGQVLDGAEFDLVNGPLFRAELVDGKLLIEAHHLIVDTVSWRILAEDLRSALRGQALPAKTTSFQEWSRRLAAFAEAGGFDDELSHWKSLTGATELPTDADGVNTMGSVRTITVSLDAEHTRALLQDVPGVYRTQVNDVLLSALGRTLADWTGRDRVLVDLEGHGREQLFDDVDLSRTVGWFTSIFPVELTTGADWDETLKAVKERLRAVPRRGVGYGALRYLAGSAPEIDPQISFNYLGQFTDDGSIGGSADPGQRRPHLLDVVALVQHDRLDLTWYYSDQVHTEETVRSLADAMVDALTRIVRHCARPGVGGRTPSDFPLARLSQSDVDGLVGDGRGVEDVYPLTPLQAGMIFHSLVDGSSGAYFNQVQLRLTGIDDPTAFATAWQRVVDRTPVLRSRIVWDGLAEPVQVVQRDVTLPVTVLDWTSDDVHAKLRELLDNDRALGMDLASAPLMRVTLAKLAAGEVLLVWTFHHVLLDGWSCAQLVQEVCADYKAAGPLPRRTPFAEYLRWLSTQDVDKAESFWRNALDGVEGPTALPFDRQPVESHRAQSCATVRVDYAAEPLRELAHRLGLTVNTIVQAAWGLLLARRSGGADVVFGTTVSGRPADLPGVESMVGMVINTLPSRIRVADGESVADWLRAVQRELSQARQYDFVSLAQLQGWIGATLFDSLLVFENYPFDEEAIAAHGIGMQGLGEVQPTNYPLSVVVQPGDTLAVSFDYDPTLFDEPTIHGLADQLDLVLKAIVRTPERSVRELDLLTDVERRLVLREWNATATAPSFDTVLTAFARQDPEALAVDSLTYAELDARANRLANRLVKLGVGIEDRVGLRIERSVDLVVAELAVLKAGAAYVPIDLRAPAQRQQAVLDQAGVRIVLNDGEIDVDEPSTAPEVRVNRANLAYVMFTSGSTGVPKGVAVTHADIVDLARDRSFATGHGTTLLHSPQAFDASTYEVWVPLLNGGRVVVAPSGDVDAAVIRWAVGRGVTGMWLTAGLFRLIAQEDPECFAGLSEVWTGGDVVPADAVRRVIATGVSVVDGYGPTETTTFASRHKMKGQVPDTVPIGSPLDNMRLYVLDGDLRLVPPGTVGELYIGGAGVARGYIGRPGMTASRFVADPFGSGERLYRTGDLVRWRDGVVEFVGRADDQVKVRGFRIELGEIEAALAAHPAVEQVVVTVRNDDGRKRLVGYVVGETAGLKEFLAERLPDYMVPAAVVQLDELPLSRNGKVDRKALPAPELVATAGYLPPRTDNERILAEIWAEVLGADRIGVEDNFFELGGDSILSIQVVSRARAAGLNLTPRDLFAHPTVAGLAVNATAAVQIVAEQGAVSGEVPLTPIQRWYLDGDPTTPESFTQSMRIEWPQDFDLPQLRQALSTVVAHHDALRMRFHRIDGKWWQHNAPDEPAEILDAEIDLADGPVLSAELVEPNVLVLTAHHLVVDGVSWRVLVEDLEAAYHRKALPPKTTSFREWAQRLDRHDFGAEIPYWTGLTADPTLPTDGNGPNTFATTTTVTVGLDAIQTRALLQDVPGVYRTQVDDVLLAALGRVLADWTGRDRVLVDLEGHGREQLFDDVDLSRTVGWFTSMYPVELTVGADWADTLKSVKEQLRAVPNKGVAGLIHATAEPRISFNYLGQFTDAGTLDSSIGPDERRPHQLDVVGLVQGGKLELTWQYSTELHRESTVRRLAGQLVAALHEIIRHCAEPDAGGRTPSDFPLAGLAQHQVDRIAGDGREIEDIYPLTPMQAGMVFHGLSQQDRGLYFEQIAFVLEDWPDVQRLAEAWQRVVDRTPVLRSRIVWDGLPEPVQVVDRHVKVPVTRYDWRGLNRETLLADLLDADRAQGFNLSSGPLLRITLARLSPTEVQLVWSFHHVLLDGWSVFQVLSDVLATAAGRELPVRRPFADYVGWLRRQDLDAADQHWREALAGIEGPTPLPFDRTPTTSHDTASTEWVSARLDERAAGRVQEFARSRRLTVNAVVQGAWALLLSRYSGQGDVCFGATVSGRPADLPGADDITGIFINTLPVRASVDPGVSVADWLLEMQQAQAEARRFEYVPLSRLQSLAGVPTLFDSAVVFENYPVSEQQGIRDLDATEATNYALTVVGVPGETLTLGIGYDPELFDAETVRRMVGHLVRVVEAMCDNPTLGAIDVLTADEREHLLTGVNATGRVVAPAALPELIEAQAARTPDAIAVLADTTLTFAELDRRANRLARRLIAAGAGPEKIVALALPRSLEIIVAQLAVLKTGAAYLPVDPAYPAERIEFMLADAKPVLVVTMPDSNVPSGFVMDGSEESCSDEPVTRSLSPSSPAYVIYTSGSTGRPKGVVVTHAGLASFSAAEIEHFDVRPGDRVLQFASPSFDASVLELCMSLPAGAALVVPPPGPLLGEHLAAVFSGREVTHALVPPVAMATVPEVALPALRTLILGGDACTPDLVARWAPERRLINAYGPTESTVVATWSDPLEPGGTPPIGRPIWNTRVYVLDDELRPVPVGVPGELYVAGVGLARGYLDRPGLTAARFVANPFEPGARMYRTGDLVRWTAADELEFLGRADNQVKIRGFRVEPGEIEAVITARPDVRAAAVIAADQRLVAYVVGETSGLREHLAGRLPEHMVPSVFVPLAELPLTPNGKLDRRALPAPTAAELPSTGYVAPETETEEVLAGIWAEALQLDRVGATDNFYDLGGDSVRSLHITSMVRTAFDVELTPRDVLASGTVATLAELIEERVLLELERVAFGDEEI</sequence>
<keyword evidence="4" id="KW-0597">Phosphoprotein</keyword>
<dbReference type="InterPro" id="IPR020845">
    <property type="entry name" value="AMP-binding_CS"/>
</dbReference>
<evidence type="ECO:0000313" key="8">
    <source>
        <dbReference type="EMBL" id="MBB5897549.1"/>
    </source>
</evidence>
<feature type="domain" description="Carrier" evidence="7">
    <location>
        <begin position="1516"/>
        <end position="1590"/>
    </location>
</feature>
<dbReference type="Proteomes" id="UP000585638">
    <property type="component" value="Unassembled WGS sequence"/>
</dbReference>
<dbReference type="Gene3D" id="3.30.559.10">
    <property type="entry name" value="Chloramphenicol acetyltransferase-like domain"/>
    <property type="match status" value="8"/>
</dbReference>
<dbReference type="NCBIfam" id="NF003417">
    <property type="entry name" value="PRK04813.1"/>
    <property type="match status" value="6"/>
</dbReference>
<dbReference type="Gene3D" id="1.10.1200.10">
    <property type="entry name" value="ACP-like"/>
    <property type="match status" value="5"/>
</dbReference>
<name>A0A7W9NM76_9PSEU</name>
<dbReference type="PROSITE" id="PS00012">
    <property type="entry name" value="PHOSPHOPANTETHEINE"/>
    <property type="match status" value="5"/>
</dbReference>
<dbReference type="GO" id="GO:0043041">
    <property type="term" value="P:amino acid activation for nonribosomal peptide biosynthetic process"/>
    <property type="evidence" value="ECO:0007669"/>
    <property type="project" value="TreeGrafter"/>
</dbReference>
<dbReference type="NCBIfam" id="TIGR01733">
    <property type="entry name" value="AA-adenyl-dom"/>
    <property type="match status" value="5"/>
</dbReference>
<feature type="domain" description="Carrier" evidence="7">
    <location>
        <begin position="5689"/>
        <end position="5764"/>
    </location>
</feature>
<dbReference type="InterPro" id="IPR042099">
    <property type="entry name" value="ANL_N_sf"/>
</dbReference>
<dbReference type="FunFam" id="3.30.300.30:FF:000010">
    <property type="entry name" value="Enterobactin synthetase component F"/>
    <property type="match status" value="4"/>
</dbReference>
<gene>
    <name evidence="8" type="ORF">BJ998_008808</name>
</gene>
<dbReference type="CDD" id="cd19531">
    <property type="entry name" value="LCL_NRPS-like"/>
    <property type="match status" value="1"/>
</dbReference>
<accession>A0A7W9NM76</accession>
<evidence type="ECO:0000256" key="6">
    <source>
        <dbReference type="ARBA" id="ARBA00023194"/>
    </source>
</evidence>
<evidence type="ECO:0000256" key="5">
    <source>
        <dbReference type="ARBA" id="ARBA00022737"/>
    </source>
</evidence>
<dbReference type="PANTHER" id="PTHR45527:SF1">
    <property type="entry name" value="FATTY ACID SYNTHASE"/>
    <property type="match status" value="1"/>
</dbReference>
<dbReference type="FunFam" id="1.10.1200.10:FF:000005">
    <property type="entry name" value="Nonribosomal peptide synthetase 1"/>
    <property type="match status" value="3"/>
</dbReference>
<dbReference type="FunFam" id="3.40.50.980:FF:000001">
    <property type="entry name" value="Non-ribosomal peptide synthetase"/>
    <property type="match status" value="3"/>
</dbReference>
<dbReference type="Pfam" id="PF00501">
    <property type="entry name" value="AMP-binding"/>
    <property type="match status" value="5"/>
</dbReference>
<comment type="cofactor">
    <cofactor evidence="1">
        <name>pantetheine 4'-phosphate</name>
        <dbReference type="ChEBI" id="CHEBI:47942"/>
    </cofactor>
</comment>
<dbReference type="CDD" id="cd12117">
    <property type="entry name" value="A_NRPS_Srf_like"/>
    <property type="match status" value="2"/>
</dbReference>
<comment type="similarity">
    <text evidence="2">Belongs to the ATP-dependent AMP-binding enzyme family.</text>
</comment>
<dbReference type="SMART" id="SM00823">
    <property type="entry name" value="PKS_PP"/>
    <property type="match status" value="5"/>
</dbReference>
<dbReference type="PROSITE" id="PS50075">
    <property type="entry name" value="CARRIER"/>
    <property type="match status" value="5"/>
</dbReference>
<dbReference type="Pfam" id="PF13193">
    <property type="entry name" value="AMP-binding_C"/>
    <property type="match status" value="5"/>
</dbReference>
<dbReference type="GO" id="GO:0008610">
    <property type="term" value="P:lipid biosynthetic process"/>
    <property type="evidence" value="ECO:0007669"/>
    <property type="project" value="UniProtKB-ARBA"/>
</dbReference>
<dbReference type="SUPFAM" id="SSF56801">
    <property type="entry name" value="Acetyl-CoA synthetase-like"/>
    <property type="match status" value="5"/>
</dbReference>
<organism evidence="8 9">
    <name type="scientific">Kutzneria kofuensis</name>
    <dbReference type="NCBI Taxonomy" id="103725"/>
    <lineage>
        <taxon>Bacteria</taxon>
        <taxon>Bacillati</taxon>
        <taxon>Actinomycetota</taxon>
        <taxon>Actinomycetes</taxon>
        <taxon>Pseudonocardiales</taxon>
        <taxon>Pseudonocardiaceae</taxon>
        <taxon>Kutzneria</taxon>
    </lineage>
</organism>
<dbReference type="GO" id="GO:0005737">
    <property type="term" value="C:cytoplasm"/>
    <property type="evidence" value="ECO:0007669"/>
    <property type="project" value="TreeGrafter"/>
</dbReference>
<dbReference type="Pfam" id="PF00668">
    <property type="entry name" value="Condensation"/>
    <property type="match status" value="8"/>
</dbReference>
<feature type="domain" description="Carrier" evidence="7">
    <location>
        <begin position="2895"/>
        <end position="2969"/>
    </location>
</feature>
<dbReference type="InterPro" id="IPR000873">
    <property type="entry name" value="AMP-dep_synth/lig_dom"/>
</dbReference>
<dbReference type="SUPFAM" id="SSF47336">
    <property type="entry name" value="ACP-like"/>
    <property type="match status" value="5"/>
</dbReference>
<evidence type="ECO:0000313" key="9">
    <source>
        <dbReference type="Proteomes" id="UP000585638"/>
    </source>
</evidence>
<evidence type="ECO:0000259" key="7">
    <source>
        <dbReference type="PROSITE" id="PS50075"/>
    </source>
</evidence>
<dbReference type="EMBL" id="JACHIR010000003">
    <property type="protein sequence ID" value="MBB5897549.1"/>
    <property type="molecule type" value="Genomic_DNA"/>
</dbReference>
<dbReference type="InterPro" id="IPR020806">
    <property type="entry name" value="PKS_PP-bd"/>
</dbReference>
<dbReference type="GO" id="GO:0003824">
    <property type="term" value="F:catalytic activity"/>
    <property type="evidence" value="ECO:0007669"/>
    <property type="project" value="InterPro"/>
</dbReference>
<proteinExistence type="inferred from homology"/>
<dbReference type="GO" id="GO:0031177">
    <property type="term" value="F:phosphopantetheine binding"/>
    <property type="evidence" value="ECO:0007669"/>
    <property type="project" value="InterPro"/>
</dbReference>
<evidence type="ECO:0000256" key="4">
    <source>
        <dbReference type="ARBA" id="ARBA00022553"/>
    </source>
</evidence>
<dbReference type="InterPro" id="IPR023213">
    <property type="entry name" value="CAT-like_dom_sf"/>
</dbReference>
<evidence type="ECO:0000256" key="3">
    <source>
        <dbReference type="ARBA" id="ARBA00022450"/>
    </source>
</evidence>
<dbReference type="Gene3D" id="2.30.38.10">
    <property type="entry name" value="Luciferase, Domain 3"/>
    <property type="match status" value="4"/>
</dbReference>
<dbReference type="CDD" id="cd05930">
    <property type="entry name" value="A_NRPS"/>
    <property type="match status" value="1"/>
</dbReference>
<dbReference type="NCBIfam" id="TIGR01720">
    <property type="entry name" value="NRPS-para261"/>
    <property type="match status" value="3"/>
</dbReference>
<dbReference type="Gene3D" id="3.30.559.30">
    <property type="entry name" value="Nonribosomal peptide synthetase, condensation domain"/>
    <property type="match status" value="7"/>
</dbReference>
<dbReference type="InterPro" id="IPR036736">
    <property type="entry name" value="ACP-like_sf"/>
</dbReference>
<dbReference type="Gene3D" id="3.40.50.980">
    <property type="match status" value="8"/>
</dbReference>
<protein>
    <submittedName>
        <fullName evidence="8">Amino acid adenylation domain-containing protein/non-ribosomal peptide synthase protein (TIGR01720 family)</fullName>
    </submittedName>
</protein>
<keyword evidence="5" id="KW-0677">Repeat</keyword>
<dbReference type="InterPro" id="IPR006162">
    <property type="entry name" value="Ppantetheine_attach_site"/>
</dbReference>
<dbReference type="NCBIfam" id="NF004282">
    <property type="entry name" value="PRK05691.1"/>
    <property type="match status" value="6"/>
</dbReference>
<dbReference type="Pfam" id="PF00550">
    <property type="entry name" value="PP-binding"/>
    <property type="match status" value="5"/>
</dbReference>
<dbReference type="InterPro" id="IPR010071">
    <property type="entry name" value="AA_adenyl_dom"/>
</dbReference>
<dbReference type="InterPro" id="IPR001242">
    <property type="entry name" value="Condensation_dom"/>
</dbReference>
<dbReference type="RefSeq" id="WP_184870014.1">
    <property type="nucleotide sequence ID" value="NZ_BAAAWY010000066.1"/>
</dbReference>
<dbReference type="GO" id="GO:0044550">
    <property type="term" value="P:secondary metabolite biosynthetic process"/>
    <property type="evidence" value="ECO:0007669"/>
    <property type="project" value="UniProtKB-ARBA"/>
</dbReference>
<reference evidence="8 9" key="1">
    <citation type="submission" date="2020-08" db="EMBL/GenBank/DDBJ databases">
        <title>Sequencing the genomes of 1000 actinobacteria strains.</title>
        <authorList>
            <person name="Klenk H.-P."/>
        </authorList>
    </citation>
    <scope>NUCLEOTIDE SEQUENCE [LARGE SCALE GENOMIC DNA]</scope>
    <source>
        <strain evidence="8 9">DSM 43851</strain>
    </source>
</reference>
<dbReference type="InterPro" id="IPR009081">
    <property type="entry name" value="PP-bd_ACP"/>
</dbReference>
<dbReference type="FunFam" id="2.30.38.10:FF:000001">
    <property type="entry name" value="Non-ribosomal peptide synthetase PvdI"/>
    <property type="match status" value="4"/>
</dbReference>
<dbReference type="PROSITE" id="PS00455">
    <property type="entry name" value="AMP_BINDING"/>
    <property type="match status" value="5"/>
</dbReference>
<dbReference type="CDD" id="cd19543">
    <property type="entry name" value="DCL_NRPS"/>
    <property type="match status" value="3"/>
</dbReference>
<evidence type="ECO:0000256" key="2">
    <source>
        <dbReference type="ARBA" id="ARBA00006432"/>
    </source>
</evidence>
<dbReference type="InterPro" id="IPR010060">
    <property type="entry name" value="NRPS_synth"/>
</dbReference>